<feature type="transmembrane region" description="Helical" evidence="1">
    <location>
        <begin position="39"/>
        <end position="62"/>
    </location>
</feature>
<organism evidence="2 3">
    <name type="scientific">Staphylococcus americanisciuri</name>
    <dbReference type="NCBI Taxonomy" id="2973940"/>
    <lineage>
        <taxon>Bacteria</taxon>
        <taxon>Bacillati</taxon>
        <taxon>Bacillota</taxon>
        <taxon>Bacilli</taxon>
        <taxon>Bacillales</taxon>
        <taxon>Staphylococcaceae</taxon>
        <taxon>Staphylococcus</taxon>
    </lineage>
</organism>
<name>A0ABT2F1W9_9STAP</name>
<keyword evidence="1" id="KW-0812">Transmembrane</keyword>
<gene>
    <name evidence="2" type="ORF">NXS11_05975</name>
</gene>
<proteinExistence type="predicted"/>
<dbReference type="RefSeq" id="WP_259199781.1">
    <property type="nucleotide sequence ID" value="NZ_JANUXY010000005.1"/>
</dbReference>
<feature type="transmembrane region" description="Helical" evidence="1">
    <location>
        <begin position="12"/>
        <end position="33"/>
    </location>
</feature>
<dbReference type="EMBL" id="JANUXY010000005">
    <property type="protein sequence ID" value="MCS4486444.1"/>
    <property type="molecule type" value="Genomic_DNA"/>
</dbReference>
<evidence type="ECO:0000313" key="3">
    <source>
        <dbReference type="Proteomes" id="UP001205609"/>
    </source>
</evidence>
<keyword evidence="3" id="KW-1185">Reference proteome</keyword>
<reference evidence="2 3" key="1">
    <citation type="journal article" date="2023" name="Int. J. Syst. Evol. Microbiol.">
        <title>Streptococcus sciuri sp. nov., Staphylococcus marylandisciuri sp. nov. and Staphylococcus americanisciuri sp. nov., isolated from faeces of eastern grey squirrel (Sciurus carolinensis).</title>
        <authorList>
            <person name="Volokhov D.V."/>
            <person name="Zagorodnyaya T.A."/>
            <person name="Furtak V.A."/>
            <person name="Nattanmai G."/>
            <person name="Randall L."/>
            <person name="Jose S."/>
            <person name="Gao Y."/>
            <person name="Eisenberg T."/>
            <person name="Delmonte P."/>
            <person name="Blom J."/>
            <person name="Mitchell K.K."/>
        </authorList>
    </citation>
    <scope>NUCLEOTIDE SEQUENCE [LARGE SCALE GENOMIC DNA]</scope>
    <source>
        <strain evidence="2 3">GRT3</strain>
    </source>
</reference>
<keyword evidence="1" id="KW-0472">Membrane</keyword>
<feature type="transmembrane region" description="Helical" evidence="1">
    <location>
        <begin position="69"/>
        <end position="90"/>
    </location>
</feature>
<comment type="caution">
    <text evidence="2">The sequence shown here is derived from an EMBL/GenBank/DDBJ whole genome shotgun (WGS) entry which is preliminary data.</text>
</comment>
<evidence type="ECO:0000256" key="1">
    <source>
        <dbReference type="SAM" id="Phobius"/>
    </source>
</evidence>
<sequence length="93" mass="11156">MKEKEHQQRNRFRLYVVALPYLIFGLIVALIFIFDPKTIWLVTVFGVFMIYNVLAMFTAFLFKYGKETLYLLFLTLCMIGAFAYFVNMLFKYH</sequence>
<dbReference type="Proteomes" id="UP001205609">
    <property type="component" value="Unassembled WGS sequence"/>
</dbReference>
<keyword evidence="1" id="KW-1133">Transmembrane helix</keyword>
<accession>A0ABT2F1W9</accession>
<evidence type="ECO:0000313" key="2">
    <source>
        <dbReference type="EMBL" id="MCS4486444.1"/>
    </source>
</evidence>
<protein>
    <submittedName>
        <fullName evidence="2">Uncharacterized protein</fullName>
    </submittedName>
</protein>